<sequence length="364" mass="42642">MNLYNEYQNIENQTLTAAKVIDFNLMIINQSITDQDTNKKLRNRAKQMRAEGPASNVPLRNATFPVQDLQQPYIYLQFASQEVRKQHGQLIFERICNYLRLLAAKGFYPKGKLEEQIIILLNEQGTVFLENIQLVPKYLSKQPQKLDQLLALRYFLFAEMETPKSGDLLDFYFPSKSLPKSVESINQIAKLVKSIDEINLQESPGMIYIRNGQAVTTQQIFEARVATFEENRADLWVLLARFCNERTAVQRQQFLPHWLHDYIKYQYPLKLPLEFISNINCVNTLETLRIILGVYPKPIIFKKPEVKLNQNIQRAYENLDIWFQQKIYQMLYLCHEFKVGSVKNEGVIMQCEASTLLELILQYE</sequence>
<reference evidence="1" key="1">
    <citation type="submission" date="2023-06" db="EMBL/GenBank/DDBJ databases">
        <authorList>
            <person name="Kurt Z."/>
        </authorList>
    </citation>
    <scope>NUCLEOTIDE SEQUENCE</scope>
</reference>
<evidence type="ECO:0000313" key="2">
    <source>
        <dbReference type="EMBL" id="CAL5970073.1"/>
    </source>
</evidence>
<dbReference type="EMBL" id="CATOUU010000322">
    <property type="protein sequence ID" value="CAI9924798.1"/>
    <property type="molecule type" value="Genomic_DNA"/>
</dbReference>
<proteinExistence type="predicted"/>
<evidence type="ECO:0000313" key="4">
    <source>
        <dbReference type="Proteomes" id="UP001642409"/>
    </source>
</evidence>
<evidence type="ECO:0000313" key="3">
    <source>
        <dbReference type="EMBL" id="CAL6108855.1"/>
    </source>
</evidence>
<dbReference type="EMBL" id="CAXDID020000001">
    <property type="protein sequence ID" value="CAL5970073.1"/>
    <property type="molecule type" value="Genomic_DNA"/>
</dbReference>
<dbReference type="AlphaFoldDB" id="A0AA86NT08"/>
<dbReference type="EMBL" id="CAXDID020000658">
    <property type="protein sequence ID" value="CAL6108855.1"/>
    <property type="molecule type" value="Genomic_DNA"/>
</dbReference>
<evidence type="ECO:0000313" key="1">
    <source>
        <dbReference type="EMBL" id="CAI9924798.1"/>
    </source>
</evidence>
<dbReference type="Proteomes" id="UP001642409">
    <property type="component" value="Unassembled WGS sequence"/>
</dbReference>
<organism evidence="1">
    <name type="scientific">Hexamita inflata</name>
    <dbReference type="NCBI Taxonomy" id="28002"/>
    <lineage>
        <taxon>Eukaryota</taxon>
        <taxon>Metamonada</taxon>
        <taxon>Diplomonadida</taxon>
        <taxon>Hexamitidae</taxon>
        <taxon>Hexamitinae</taxon>
        <taxon>Hexamita</taxon>
    </lineage>
</organism>
<protein>
    <submittedName>
        <fullName evidence="1">Uncharacterized protein</fullName>
    </submittedName>
</protein>
<reference evidence="2 4" key="2">
    <citation type="submission" date="2024-07" db="EMBL/GenBank/DDBJ databases">
        <authorList>
            <person name="Akdeniz Z."/>
        </authorList>
    </citation>
    <scope>NUCLEOTIDE SEQUENCE [LARGE SCALE GENOMIC DNA]</scope>
</reference>
<keyword evidence="4" id="KW-1185">Reference proteome</keyword>
<accession>A0AA86NT08</accession>
<comment type="caution">
    <text evidence="1">The sequence shown here is derived from an EMBL/GenBank/DDBJ whole genome shotgun (WGS) entry which is preliminary data.</text>
</comment>
<name>A0AA86NT08_9EUKA</name>
<gene>
    <name evidence="1" type="ORF">HINF_LOCUS12443</name>
    <name evidence="2" type="ORF">HINF_LOCUS13</name>
    <name evidence="3" type="ORF">HINF_LOCUS75166</name>
</gene>